<sequence length="440" mass="49415">MISRMDPKSHDVIIDELDFTSMPGTQSSVQNTRWSVVNLKNAFQPDGPWEFILTNNSRSYLNLKRTYLIFTFDITDTDGNVVTIPARETGKELIYGPINNIAHSIVKNFTLHLNSQLVYHNSDNYAYKAYMENLLMHSKDIKDSTLSAAGFFHEEDVGSETCDGFVKRCGTGSTQVAANISIDLMNQPRVLLNGCNVKLTVYPNKSEFLIQGYNLGTKKLKFNVRDVYALVNEFDLTDGLSNAIESAVLEHKQIQYPMICSQVRSFYIDSNRYDAPANTLFTTKLPRRLFLGLVSSDAYNGTFGTSPFCFKPYGLSNAYIDVCGMSIPGRPMNLDFKKNKFIEAYVLLQEALGHSRNNFSSCAIDRQMFAEKGYTILGFELSAVATDNSLFDLIKQTNVSIRLEFSDLVPSGGLYCIVYAEFDGLLSMDPLRNPQIDMSV</sequence>
<keyword evidence="2" id="KW-1185">Reference proteome</keyword>
<protein>
    <submittedName>
        <fullName evidence="1">Uncharacterized protein</fullName>
    </submittedName>
</protein>
<dbReference type="InParanoid" id="E3NJJ2"/>
<dbReference type="STRING" id="31234.E3NJJ2"/>
<dbReference type="eggNOG" id="ENOG502R501">
    <property type="taxonomic scope" value="Eukaryota"/>
</dbReference>
<dbReference type="GO" id="GO:0009263">
    <property type="term" value="P:deoxyribonucleotide biosynthetic process"/>
    <property type="evidence" value="ECO:0007669"/>
    <property type="project" value="InterPro"/>
</dbReference>
<dbReference type="PANTHER" id="PTHR23409">
    <property type="entry name" value="RIBONUCLEOSIDE-DIPHOSPHATE REDUCTASE SMALL CHAIN"/>
    <property type="match status" value="1"/>
</dbReference>
<dbReference type="GO" id="GO:0004748">
    <property type="term" value="F:ribonucleoside-diphosphate reductase activity, thioredoxin disulfide as acceptor"/>
    <property type="evidence" value="ECO:0007669"/>
    <property type="project" value="TreeGrafter"/>
</dbReference>
<dbReference type="PANTHER" id="PTHR23409:SF21">
    <property type="entry name" value="CAPSID PROTEIN"/>
    <property type="match status" value="1"/>
</dbReference>
<dbReference type="HOGENOM" id="CLU_021119_0_0_1"/>
<evidence type="ECO:0000313" key="1">
    <source>
        <dbReference type="EMBL" id="EFP00862.1"/>
    </source>
</evidence>
<dbReference type="OrthoDB" id="5870771at2759"/>
<gene>
    <name evidence="1" type="ORF">CRE_08601</name>
</gene>
<organism evidence="2">
    <name type="scientific">Caenorhabditis remanei</name>
    <name type="common">Caenorhabditis vulgaris</name>
    <dbReference type="NCBI Taxonomy" id="31234"/>
    <lineage>
        <taxon>Eukaryota</taxon>
        <taxon>Metazoa</taxon>
        <taxon>Ecdysozoa</taxon>
        <taxon>Nematoda</taxon>
        <taxon>Chromadorea</taxon>
        <taxon>Rhabditida</taxon>
        <taxon>Rhabditina</taxon>
        <taxon>Rhabditomorpha</taxon>
        <taxon>Rhabditoidea</taxon>
        <taxon>Rhabditidae</taxon>
        <taxon>Peloderinae</taxon>
        <taxon>Caenorhabditis</taxon>
    </lineage>
</organism>
<dbReference type="AlphaFoldDB" id="E3NJJ2"/>
<reference evidence="1" key="1">
    <citation type="submission" date="2007-07" db="EMBL/GenBank/DDBJ databases">
        <title>PCAP assembly of the Caenorhabditis remanei genome.</title>
        <authorList>
            <consortium name="The Caenorhabditis remanei Sequencing Consortium"/>
            <person name="Wilson R.K."/>
        </authorList>
    </citation>
    <scope>NUCLEOTIDE SEQUENCE [LARGE SCALE GENOMIC DNA]</scope>
    <source>
        <strain evidence="1">PB4641</strain>
    </source>
</reference>
<dbReference type="EMBL" id="DS268743">
    <property type="protein sequence ID" value="EFP00862.1"/>
    <property type="molecule type" value="Genomic_DNA"/>
</dbReference>
<dbReference type="GO" id="GO:0005829">
    <property type="term" value="C:cytosol"/>
    <property type="evidence" value="ECO:0007669"/>
    <property type="project" value="TreeGrafter"/>
</dbReference>
<dbReference type="OMA" id="DMVFQDR"/>
<accession>E3NJJ2</accession>
<dbReference type="Proteomes" id="UP000008281">
    <property type="component" value="Unassembled WGS sequence"/>
</dbReference>
<proteinExistence type="predicted"/>
<name>E3NJJ2_CAERE</name>
<dbReference type="InterPro" id="IPR000358">
    <property type="entry name" value="RNR_small_fam"/>
</dbReference>
<evidence type="ECO:0000313" key="2">
    <source>
        <dbReference type="Proteomes" id="UP000008281"/>
    </source>
</evidence>